<evidence type="ECO:0000256" key="6">
    <source>
        <dbReference type="ARBA" id="ARBA00022490"/>
    </source>
</evidence>
<dbReference type="STRING" id="7897.ENSLACP00000009553"/>
<dbReference type="GO" id="GO:0031468">
    <property type="term" value="P:nuclear membrane reassembly"/>
    <property type="evidence" value="ECO:0007669"/>
    <property type="project" value="TreeGrafter"/>
</dbReference>
<dbReference type="GO" id="GO:0005794">
    <property type="term" value="C:Golgi apparatus"/>
    <property type="evidence" value="ECO:0007669"/>
    <property type="project" value="UniProtKB-SubCell"/>
</dbReference>
<dbReference type="PANTHER" id="PTHR23333">
    <property type="entry name" value="UBX DOMAIN CONTAINING PROTEIN"/>
    <property type="match status" value="1"/>
</dbReference>
<dbReference type="AlphaFoldDB" id="H3AIT2"/>
<keyword evidence="10" id="KW-0539">Nucleus</keyword>
<evidence type="ECO:0000313" key="19">
    <source>
        <dbReference type="Proteomes" id="UP000008672"/>
    </source>
</evidence>
<feature type="region of interest" description="Disordered" evidence="15">
    <location>
        <begin position="1"/>
        <end position="45"/>
    </location>
</feature>
<evidence type="ECO:0000256" key="2">
    <source>
        <dbReference type="ARBA" id="ARBA00004240"/>
    </source>
</evidence>
<evidence type="ECO:0000256" key="12">
    <source>
        <dbReference type="ARBA" id="ARBA00040562"/>
    </source>
</evidence>
<evidence type="ECO:0000256" key="1">
    <source>
        <dbReference type="ARBA" id="ARBA00004123"/>
    </source>
</evidence>
<evidence type="ECO:0000256" key="10">
    <source>
        <dbReference type="ARBA" id="ARBA00023242"/>
    </source>
</evidence>
<dbReference type="GO" id="GO:0007030">
    <property type="term" value="P:Golgi organization"/>
    <property type="evidence" value="ECO:0007669"/>
    <property type="project" value="TreeGrafter"/>
</dbReference>
<evidence type="ECO:0000256" key="5">
    <source>
        <dbReference type="ARBA" id="ARBA00004555"/>
    </source>
</evidence>
<dbReference type="Pfam" id="PF00789">
    <property type="entry name" value="UBX"/>
    <property type="match status" value="1"/>
</dbReference>
<dbReference type="GO" id="GO:0043130">
    <property type="term" value="F:ubiquitin binding"/>
    <property type="evidence" value="ECO:0007669"/>
    <property type="project" value="TreeGrafter"/>
</dbReference>
<dbReference type="HOGENOM" id="CLU_029402_0_0_1"/>
<keyword evidence="19" id="KW-1185">Reference proteome</keyword>
<dbReference type="InterPro" id="IPR001012">
    <property type="entry name" value="UBX_dom"/>
</dbReference>
<dbReference type="Gene3D" id="3.30.420.210">
    <property type="entry name" value="SEP domain"/>
    <property type="match status" value="1"/>
</dbReference>
<dbReference type="GO" id="GO:0005813">
    <property type="term" value="C:centrosome"/>
    <property type="evidence" value="ECO:0007669"/>
    <property type="project" value="UniProtKB-SubCell"/>
</dbReference>
<dbReference type="GO" id="GO:0061025">
    <property type="term" value="P:membrane fusion"/>
    <property type="evidence" value="ECO:0007669"/>
    <property type="project" value="TreeGrafter"/>
</dbReference>
<dbReference type="InterPro" id="IPR012989">
    <property type="entry name" value="SEP_domain"/>
</dbReference>
<accession>H3AIT2</accession>
<dbReference type="GO" id="GO:0005783">
    <property type="term" value="C:endoplasmic reticulum"/>
    <property type="evidence" value="ECO:0007669"/>
    <property type="project" value="UniProtKB-SubCell"/>
</dbReference>
<evidence type="ECO:0000256" key="11">
    <source>
        <dbReference type="ARBA" id="ARBA00038241"/>
    </source>
</evidence>
<dbReference type="SUPFAM" id="SSF54236">
    <property type="entry name" value="Ubiquitin-like"/>
    <property type="match status" value="1"/>
</dbReference>
<proteinExistence type="inferred from homology"/>
<evidence type="ECO:0000256" key="3">
    <source>
        <dbReference type="ARBA" id="ARBA00004300"/>
    </source>
</evidence>
<dbReference type="InterPro" id="IPR029071">
    <property type="entry name" value="Ubiquitin-like_domsf"/>
</dbReference>
<dbReference type="eggNOG" id="KOG2086">
    <property type="taxonomic scope" value="Eukaryota"/>
</dbReference>
<keyword evidence="9" id="KW-0206">Cytoskeleton</keyword>
<reference evidence="18" key="3">
    <citation type="submission" date="2025-09" db="UniProtKB">
        <authorList>
            <consortium name="Ensembl"/>
        </authorList>
    </citation>
    <scope>IDENTIFICATION</scope>
</reference>
<comment type="subcellular location">
    <subcellularLocation>
        <location evidence="3">Cytoplasm</location>
        <location evidence="3">Cytoskeleton</location>
        <location evidence="3">Microtubule organizing center</location>
        <location evidence="3">Centrosome</location>
    </subcellularLocation>
    <subcellularLocation>
        <location evidence="4">Cytoplasm</location>
        <location evidence="4">Cytosol</location>
    </subcellularLocation>
    <subcellularLocation>
        <location evidence="2">Endoplasmic reticulum</location>
    </subcellularLocation>
    <subcellularLocation>
        <location evidence="5">Golgi apparatus</location>
    </subcellularLocation>
    <subcellularLocation>
        <location evidence="1">Nucleus</location>
    </subcellularLocation>
</comment>
<dbReference type="EMBL" id="AFYH01142599">
    <property type="status" value="NOT_ANNOTATED_CDS"/>
    <property type="molecule type" value="Genomic_DNA"/>
</dbReference>
<dbReference type="GO" id="GO:0005829">
    <property type="term" value="C:cytosol"/>
    <property type="evidence" value="ECO:0007669"/>
    <property type="project" value="UniProtKB-SubCell"/>
</dbReference>
<dbReference type="GeneTree" id="ENSGT00520000055567"/>
<dbReference type="PANTHER" id="PTHR23333:SF14">
    <property type="entry name" value="UBX DOMAIN-CONTAINING PROTEIN 2B"/>
    <property type="match status" value="1"/>
</dbReference>
<evidence type="ECO:0000259" key="17">
    <source>
        <dbReference type="PROSITE" id="PS51399"/>
    </source>
</evidence>
<organism evidence="18 19">
    <name type="scientific">Latimeria chalumnae</name>
    <name type="common">Coelacanth</name>
    <dbReference type="NCBI Taxonomy" id="7897"/>
    <lineage>
        <taxon>Eukaryota</taxon>
        <taxon>Metazoa</taxon>
        <taxon>Chordata</taxon>
        <taxon>Craniata</taxon>
        <taxon>Vertebrata</taxon>
        <taxon>Euteleostomi</taxon>
        <taxon>Coelacanthiformes</taxon>
        <taxon>Coelacanthidae</taxon>
        <taxon>Latimeria</taxon>
    </lineage>
</organism>
<reference evidence="19" key="1">
    <citation type="submission" date="2011-08" db="EMBL/GenBank/DDBJ databases">
        <title>The draft genome of Latimeria chalumnae.</title>
        <authorList>
            <person name="Di Palma F."/>
            <person name="Alfoldi J."/>
            <person name="Johnson J."/>
            <person name="Berlin A."/>
            <person name="Gnerre S."/>
            <person name="Jaffe D."/>
            <person name="MacCallum I."/>
            <person name="Young S."/>
            <person name="Walker B.J."/>
            <person name="Lander E."/>
            <person name="Lindblad-Toh K."/>
        </authorList>
    </citation>
    <scope>NUCLEOTIDE SEQUENCE [LARGE SCALE GENOMIC DNA]</scope>
    <source>
        <strain evidence="19">Wild caught</strain>
    </source>
</reference>
<evidence type="ECO:0000313" key="18">
    <source>
        <dbReference type="Ensembl" id="ENSLACP00000009553.1"/>
    </source>
</evidence>
<dbReference type="EMBL" id="AFYH01142598">
    <property type="status" value="NOT_ANNOTATED_CDS"/>
    <property type="molecule type" value="Genomic_DNA"/>
</dbReference>
<feature type="domain" description="SEP" evidence="17">
    <location>
        <begin position="108"/>
        <end position="173"/>
    </location>
</feature>
<dbReference type="FunFam" id="3.30.420.210:FF:000001">
    <property type="entry name" value="NSFL1 (P97) cofactor (P47)"/>
    <property type="match status" value="1"/>
</dbReference>
<dbReference type="PROSITE" id="PS50033">
    <property type="entry name" value="UBX"/>
    <property type="match status" value="1"/>
</dbReference>
<dbReference type="GO" id="GO:0043161">
    <property type="term" value="P:proteasome-mediated ubiquitin-dependent protein catabolic process"/>
    <property type="evidence" value="ECO:0007669"/>
    <property type="project" value="TreeGrafter"/>
</dbReference>
<name>H3AIT2_LATCH</name>
<evidence type="ECO:0000259" key="16">
    <source>
        <dbReference type="PROSITE" id="PS50033"/>
    </source>
</evidence>
<dbReference type="Bgee" id="ENSLACG00000008426">
    <property type="expression patterns" value="Expressed in muscle tissue and 2 other cell types or tissues"/>
</dbReference>
<evidence type="ECO:0000256" key="7">
    <source>
        <dbReference type="ARBA" id="ARBA00022824"/>
    </source>
</evidence>
<dbReference type="PROSITE" id="PS51399">
    <property type="entry name" value="SEP"/>
    <property type="match status" value="1"/>
</dbReference>
<evidence type="ECO:0000256" key="4">
    <source>
        <dbReference type="ARBA" id="ARBA00004514"/>
    </source>
</evidence>
<reference evidence="18" key="2">
    <citation type="submission" date="2025-08" db="UniProtKB">
        <authorList>
            <consortium name="Ensembl"/>
        </authorList>
    </citation>
    <scope>IDENTIFICATION</scope>
</reference>
<dbReference type="OMA" id="REVLHCN"/>
<evidence type="ECO:0000256" key="13">
    <source>
        <dbReference type="ARBA" id="ARBA00041414"/>
    </source>
</evidence>
<dbReference type="GO" id="GO:0000045">
    <property type="term" value="P:autophagosome assembly"/>
    <property type="evidence" value="ECO:0007669"/>
    <property type="project" value="TreeGrafter"/>
</dbReference>
<sequence length="298" mass="33147">SSRITSFRNLRNDNSSSNDEEGQRFYAGGSEHSGQEIVGPPKSPNKIVEDLFKKAKEHGAVPVDHFTRRAEDSGGATPFSGGGYRLGASSLGQSEYISGENSQDLLQDVQILLKLWSNGFSLDDGELRPYTDPDNAQFLESIKRGEIPVEFQRLVHGGQVNLDMEDHRDQEYVRPKLKFKAFSGEGQKLGSLTPQIISTPPSPEDEEKEIPFAALTVNESEPTTNLQIRLADGSRLVQQFNQTHRISDVRQLILQSQHNSPGANFVLMTTFPSRELTDENQTLQQANLLNAVIVQRIK</sequence>
<feature type="domain" description="UBX" evidence="16">
    <location>
        <begin position="219"/>
        <end position="296"/>
    </location>
</feature>
<dbReference type="Proteomes" id="UP000008672">
    <property type="component" value="Unassembled WGS sequence"/>
</dbReference>
<keyword evidence="7" id="KW-0256">Endoplasmic reticulum</keyword>
<dbReference type="SUPFAM" id="SSF102848">
    <property type="entry name" value="NSFL1 (p97 ATPase) cofactor p47, SEP domain"/>
    <property type="match status" value="1"/>
</dbReference>
<evidence type="ECO:0000256" key="14">
    <source>
        <dbReference type="ARBA" id="ARBA00042371"/>
    </source>
</evidence>
<dbReference type="Ensembl" id="ENSLACT00000009626.1">
    <property type="protein sequence ID" value="ENSLACP00000009553.1"/>
    <property type="gene ID" value="ENSLACG00000008426.1"/>
</dbReference>
<evidence type="ECO:0000256" key="9">
    <source>
        <dbReference type="ARBA" id="ARBA00023212"/>
    </source>
</evidence>
<dbReference type="SMART" id="SM00553">
    <property type="entry name" value="SEP"/>
    <property type="match status" value="1"/>
</dbReference>
<gene>
    <name evidence="18" type="primary">UBXN2B</name>
</gene>
<evidence type="ECO:0000256" key="8">
    <source>
        <dbReference type="ARBA" id="ARBA00023034"/>
    </source>
</evidence>
<evidence type="ECO:0000256" key="15">
    <source>
        <dbReference type="SAM" id="MobiDB-lite"/>
    </source>
</evidence>
<dbReference type="GO" id="GO:0005634">
    <property type="term" value="C:nucleus"/>
    <property type="evidence" value="ECO:0007669"/>
    <property type="project" value="UniProtKB-SubCell"/>
</dbReference>
<dbReference type="EMBL" id="AFYH01142601">
    <property type="status" value="NOT_ANNOTATED_CDS"/>
    <property type="molecule type" value="Genomic_DNA"/>
</dbReference>
<keyword evidence="6" id="KW-0963">Cytoplasm</keyword>
<dbReference type="SMART" id="SM00166">
    <property type="entry name" value="UBX"/>
    <property type="match status" value="1"/>
</dbReference>
<dbReference type="InterPro" id="IPR036241">
    <property type="entry name" value="NSFL1C_SEP_dom_sf"/>
</dbReference>
<dbReference type="Gene3D" id="3.10.20.90">
    <property type="entry name" value="Phosphatidylinositol 3-kinase Catalytic Subunit, Chain A, domain 1"/>
    <property type="match status" value="1"/>
</dbReference>
<dbReference type="Pfam" id="PF08059">
    <property type="entry name" value="SEP"/>
    <property type="match status" value="1"/>
</dbReference>
<comment type="similarity">
    <text evidence="11">Belongs to the NSFL1C family.</text>
</comment>
<protein>
    <recommendedName>
        <fullName evidence="12">UBX domain-containing protein 2B</fullName>
    </recommendedName>
    <alternativeName>
        <fullName evidence="14">NSFL1 cofactor p37</fullName>
    </alternativeName>
    <alternativeName>
        <fullName evidence="13">p97 cofactor p37</fullName>
    </alternativeName>
</protein>
<dbReference type="InParanoid" id="H3AIT2"/>
<keyword evidence="8" id="KW-0333">Golgi apparatus</keyword>
<dbReference type="EMBL" id="AFYH01142600">
    <property type="status" value="NOT_ANNOTATED_CDS"/>
    <property type="molecule type" value="Genomic_DNA"/>
</dbReference>